<feature type="transmembrane region" description="Helical" evidence="11">
    <location>
        <begin position="283"/>
        <end position="308"/>
    </location>
</feature>
<proteinExistence type="predicted"/>
<evidence type="ECO:0000256" key="7">
    <source>
        <dbReference type="ARBA" id="ARBA00022989"/>
    </source>
</evidence>
<evidence type="ECO:0000256" key="9">
    <source>
        <dbReference type="ARBA" id="ARBA00025439"/>
    </source>
</evidence>
<dbReference type="CDD" id="cd06579">
    <property type="entry name" value="TM_PBP1_transp_AraH_like"/>
    <property type="match status" value="1"/>
</dbReference>
<comment type="function">
    <text evidence="9">Part of the ABC transporter complex LsrABCD involved in autoinducer 2 (AI-2) import. Probably responsible for the translocation of the substrate across the membrane.</text>
</comment>
<evidence type="ECO:0000256" key="1">
    <source>
        <dbReference type="ARBA" id="ARBA00004651"/>
    </source>
</evidence>
<dbReference type="STRING" id="1122133.SAMN02745157_3745"/>
<evidence type="ECO:0000256" key="11">
    <source>
        <dbReference type="SAM" id="Phobius"/>
    </source>
</evidence>
<reference evidence="12 13" key="1">
    <citation type="submission" date="2016-11" db="EMBL/GenBank/DDBJ databases">
        <authorList>
            <person name="Jaros S."/>
            <person name="Januszkiewicz K."/>
            <person name="Wedrychowicz H."/>
        </authorList>
    </citation>
    <scope>NUCLEOTIDE SEQUENCE [LARGE SCALE GENOMIC DNA]</scope>
    <source>
        <strain evidence="12 13">DSM 19436</strain>
    </source>
</reference>
<keyword evidence="3" id="KW-0813">Transport</keyword>
<dbReference type="Proteomes" id="UP000184485">
    <property type="component" value="Unassembled WGS sequence"/>
</dbReference>
<dbReference type="OrthoDB" id="9808136at2"/>
<feature type="transmembrane region" description="Helical" evidence="11">
    <location>
        <begin position="95"/>
        <end position="117"/>
    </location>
</feature>
<evidence type="ECO:0000256" key="4">
    <source>
        <dbReference type="ARBA" id="ARBA00022475"/>
    </source>
</evidence>
<accession>A0A1M5I4Q6</accession>
<protein>
    <recommendedName>
        <fullName evidence="10">Autoinducer 2 import system permease protein LsrC</fullName>
    </recommendedName>
</protein>
<dbReference type="InterPro" id="IPR001851">
    <property type="entry name" value="ABC_transp_permease"/>
</dbReference>
<feature type="transmembrane region" description="Helical" evidence="11">
    <location>
        <begin position="245"/>
        <end position="277"/>
    </location>
</feature>
<keyword evidence="4" id="KW-1003">Cell membrane</keyword>
<keyword evidence="5" id="KW-0997">Cell inner membrane</keyword>
<comment type="subunit">
    <text evidence="2">The complex is composed of two ATP-binding proteins (LsrA), two transmembrane proteins (LsrC and LsrD) and a solute-binding protein (LsrB).</text>
</comment>
<feature type="transmembrane region" description="Helical" evidence="11">
    <location>
        <begin position="55"/>
        <end position="83"/>
    </location>
</feature>
<name>A0A1M5I4Q6_9HYPH</name>
<keyword evidence="6 11" id="KW-0812">Transmembrane</keyword>
<evidence type="ECO:0000256" key="10">
    <source>
        <dbReference type="ARBA" id="ARBA00039382"/>
    </source>
</evidence>
<gene>
    <name evidence="12" type="ORF">SAMN02745157_3745</name>
</gene>
<dbReference type="GO" id="GO:0022857">
    <property type="term" value="F:transmembrane transporter activity"/>
    <property type="evidence" value="ECO:0007669"/>
    <property type="project" value="InterPro"/>
</dbReference>
<comment type="subcellular location">
    <subcellularLocation>
        <location evidence="1">Cell membrane</location>
        <topology evidence="1">Multi-pass membrane protein</topology>
    </subcellularLocation>
</comment>
<feature type="transmembrane region" description="Helical" evidence="11">
    <location>
        <begin position="161"/>
        <end position="182"/>
    </location>
</feature>
<organism evidence="12 13">
    <name type="scientific">Kaistia soli DSM 19436</name>
    <dbReference type="NCBI Taxonomy" id="1122133"/>
    <lineage>
        <taxon>Bacteria</taxon>
        <taxon>Pseudomonadati</taxon>
        <taxon>Pseudomonadota</taxon>
        <taxon>Alphaproteobacteria</taxon>
        <taxon>Hyphomicrobiales</taxon>
        <taxon>Kaistiaceae</taxon>
        <taxon>Kaistia</taxon>
    </lineage>
</organism>
<evidence type="ECO:0000256" key="8">
    <source>
        <dbReference type="ARBA" id="ARBA00023136"/>
    </source>
</evidence>
<sequence length="324" mass="33133">MINVLPRGAVVEKRELLLLAACVLAIALFAIASPFFATADNAVTILRNSVELLLISLGMSLLLAMGGVDVSIGTVMGLAAFVIGRLLTAAVDPSLAALAGILAGTALGMVTGAVVVFGRIPAIVATLGLLGVYKAAIYLALGGAWLSGLPPTLTEMLQVRIVGVPIAVIVIALSYGVIWLAMRRTPFGLHLLAVGNSEEKARLQGVNTKLIQFSTFVISGTLAGVAAVFYIGTYRNVEMTIGSTLALDAIAAVVLGGTSILGGKCSLLGTVLGVLLLRILQNGLLLVGVPSLWQAVVTGALLIGVLSIEGLSGRLQLKFAGATQ</sequence>
<feature type="transmembrane region" description="Helical" evidence="11">
    <location>
        <begin position="123"/>
        <end position="149"/>
    </location>
</feature>
<evidence type="ECO:0000256" key="2">
    <source>
        <dbReference type="ARBA" id="ARBA00011262"/>
    </source>
</evidence>
<dbReference type="PANTHER" id="PTHR32196">
    <property type="entry name" value="ABC TRANSPORTER PERMEASE PROTEIN YPHD-RELATED-RELATED"/>
    <property type="match status" value="1"/>
</dbReference>
<dbReference type="GO" id="GO:0005886">
    <property type="term" value="C:plasma membrane"/>
    <property type="evidence" value="ECO:0007669"/>
    <property type="project" value="UniProtKB-SubCell"/>
</dbReference>
<dbReference type="PANTHER" id="PTHR32196:SF29">
    <property type="entry name" value="AUTOINDUCER 2 IMPORT SYSTEM PERMEASE PROTEIN LSRC"/>
    <property type="match status" value="1"/>
</dbReference>
<keyword evidence="7 11" id="KW-1133">Transmembrane helix</keyword>
<feature type="transmembrane region" description="Helical" evidence="11">
    <location>
        <begin position="210"/>
        <end position="233"/>
    </location>
</feature>
<keyword evidence="8 11" id="KW-0472">Membrane</keyword>
<evidence type="ECO:0000256" key="6">
    <source>
        <dbReference type="ARBA" id="ARBA00022692"/>
    </source>
</evidence>
<evidence type="ECO:0000256" key="5">
    <source>
        <dbReference type="ARBA" id="ARBA00022519"/>
    </source>
</evidence>
<dbReference type="AlphaFoldDB" id="A0A1M5I4Q6"/>
<evidence type="ECO:0000313" key="13">
    <source>
        <dbReference type="Proteomes" id="UP000184485"/>
    </source>
</evidence>
<evidence type="ECO:0000313" key="12">
    <source>
        <dbReference type="EMBL" id="SHG23231.1"/>
    </source>
</evidence>
<evidence type="ECO:0000256" key="3">
    <source>
        <dbReference type="ARBA" id="ARBA00022448"/>
    </source>
</evidence>
<keyword evidence="13" id="KW-1185">Reference proteome</keyword>
<dbReference type="RefSeq" id="WP_073055851.1">
    <property type="nucleotide sequence ID" value="NZ_FQUP01000004.1"/>
</dbReference>
<dbReference type="Pfam" id="PF02653">
    <property type="entry name" value="BPD_transp_2"/>
    <property type="match status" value="1"/>
</dbReference>
<dbReference type="EMBL" id="FQUP01000004">
    <property type="protein sequence ID" value="SHG23231.1"/>
    <property type="molecule type" value="Genomic_DNA"/>
</dbReference>